<dbReference type="EMBL" id="JAQMWT010000330">
    <property type="protein sequence ID" value="KAJ8604446.1"/>
    <property type="molecule type" value="Genomic_DNA"/>
</dbReference>
<keyword evidence="4" id="KW-1185">Reference proteome</keyword>
<feature type="transmembrane region" description="Helical" evidence="1">
    <location>
        <begin position="26"/>
        <end position="44"/>
    </location>
</feature>
<evidence type="ECO:0000259" key="2">
    <source>
        <dbReference type="Pfam" id="PF13475"/>
    </source>
</evidence>
<feature type="domain" description="DUF4116" evidence="2">
    <location>
        <begin position="562"/>
        <end position="596"/>
    </location>
</feature>
<sequence length="598" mass="66919">MSALFASDEIVRWIAKRIRTIGDSRVVRSIMALLCLLPLVDIVSDIHQTVFFAVEGWVGSFSVAFIVMYCSWRFGTLYAGCHPKPTWDRVFVLYVPGLVVPFWEIVTRADPSDPPPPQAVEMVIPGGGTRSAASDTVETGQPNGDDELPTRTLFNLERDQLYIYGMLEDAGSDYGNLSSFKLILYFEAKVFCLVVIFYLLFLSSASFTLAREALMRADKRPPAARQHEIYSLVLACFEGLLESAPQLVLQITTYRWAIEKNLDEPFMGVSYTTWFAVSAFFSSFGVLKAAVLFGCNFAEILDVLAPSVDRARVARVARARRDGRLDDSTPDVLKKDKNFVLAALREDNGWAFQYAAPELRKDKNFVLSAVREDGRALRYAAPELRKDEEVVLAALRRSGWVFRYAAPELRKDKEVVLAALRENGRALEFATPEFKKDKEVVLAALRETGRALEFATPELRSDKEVVLAAVRETGRALEFVTPELRSDKEVVLAAVRETGRALEFVTPELRSDKEVVLAAVRQRGHALEFATPPLRSDKEVVLAAVRQHGHALEHAAPELKRDKEVVLAAVSCRGFALKYAELQNDKEVVLAAVREYRS</sequence>
<dbReference type="InterPro" id="IPR025197">
    <property type="entry name" value="DUF4116"/>
</dbReference>
<feature type="domain" description="DUF4116" evidence="2">
    <location>
        <begin position="412"/>
        <end position="460"/>
    </location>
</feature>
<dbReference type="Proteomes" id="UP001230188">
    <property type="component" value="Unassembled WGS sequence"/>
</dbReference>
<evidence type="ECO:0000313" key="3">
    <source>
        <dbReference type="EMBL" id="KAJ8604446.1"/>
    </source>
</evidence>
<gene>
    <name evidence="3" type="ORF">CTAYLR_000905</name>
</gene>
<reference evidence="3" key="1">
    <citation type="submission" date="2023-01" db="EMBL/GenBank/DDBJ databases">
        <title>Metagenome sequencing of chrysophaentin producing Chrysophaeum taylorii.</title>
        <authorList>
            <person name="Davison J."/>
            <person name="Bewley C."/>
        </authorList>
    </citation>
    <scope>NUCLEOTIDE SEQUENCE</scope>
    <source>
        <strain evidence="3">NIES-1699</strain>
    </source>
</reference>
<feature type="transmembrane region" description="Helical" evidence="1">
    <location>
        <begin position="90"/>
        <end position="106"/>
    </location>
</feature>
<feature type="domain" description="DUF4116" evidence="2">
    <location>
        <begin position="512"/>
        <end position="560"/>
    </location>
</feature>
<feature type="domain" description="DUF4116" evidence="2">
    <location>
        <begin position="362"/>
        <end position="410"/>
    </location>
</feature>
<accession>A0AAD7UFW5</accession>
<comment type="caution">
    <text evidence="3">The sequence shown here is derived from an EMBL/GenBank/DDBJ whole genome shotgun (WGS) entry which is preliminary data.</text>
</comment>
<keyword evidence="1" id="KW-0472">Membrane</keyword>
<organism evidence="3 4">
    <name type="scientific">Chrysophaeum taylorii</name>
    <dbReference type="NCBI Taxonomy" id="2483200"/>
    <lineage>
        <taxon>Eukaryota</taxon>
        <taxon>Sar</taxon>
        <taxon>Stramenopiles</taxon>
        <taxon>Ochrophyta</taxon>
        <taxon>Pelagophyceae</taxon>
        <taxon>Pelagomonadales</taxon>
        <taxon>Pelagomonadaceae</taxon>
        <taxon>Chrysophaeum</taxon>
    </lineage>
</organism>
<keyword evidence="1" id="KW-0812">Transmembrane</keyword>
<evidence type="ECO:0000313" key="4">
    <source>
        <dbReference type="Proteomes" id="UP001230188"/>
    </source>
</evidence>
<keyword evidence="1" id="KW-1133">Transmembrane helix</keyword>
<dbReference type="AlphaFoldDB" id="A0AAD7UFW5"/>
<feature type="domain" description="DUF4116" evidence="2">
    <location>
        <begin position="462"/>
        <end position="510"/>
    </location>
</feature>
<feature type="transmembrane region" description="Helical" evidence="1">
    <location>
        <begin position="182"/>
        <end position="209"/>
    </location>
</feature>
<evidence type="ECO:0000256" key="1">
    <source>
        <dbReference type="SAM" id="Phobius"/>
    </source>
</evidence>
<feature type="transmembrane region" description="Helical" evidence="1">
    <location>
        <begin position="271"/>
        <end position="293"/>
    </location>
</feature>
<name>A0AAD7UFW5_9STRA</name>
<proteinExistence type="predicted"/>
<protein>
    <recommendedName>
        <fullName evidence="2">DUF4116 domain-containing protein</fullName>
    </recommendedName>
</protein>
<dbReference type="Pfam" id="PF13475">
    <property type="entry name" value="DUF4116"/>
    <property type="match status" value="5"/>
</dbReference>
<feature type="transmembrane region" description="Helical" evidence="1">
    <location>
        <begin position="50"/>
        <end position="70"/>
    </location>
</feature>